<keyword evidence="1" id="KW-0175">Coiled coil</keyword>
<dbReference type="HOGENOM" id="CLU_1255104_0_0_10"/>
<sequence length="220" mass="25360">MVENGLQLLNKYKLKLIVMKKGIFYWMLIVSFGISSCGISKEVRTASVNLVEKQKQSLEAHKNFHKGVINALSVILDAELINSKKVYDASIYDQNLAIIEIIRELDKDQNLSDLEKRIEEEKARQKINARIKKAQTNFLVRNETLTNAKNKLKEASSSLIEAEKYKSTAIENLNNYLQQKRPSEKLLEMINIDLSQYTRYVNDANKALLEVDDYMDKSKK</sequence>
<dbReference type="Proteomes" id="UP000008514">
    <property type="component" value="Chromosome"/>
</dbReference>
<evidence type="ECO:0000256" key="1">
    <source>
        <dbReference type="SAM" id="Coils"/>
    </source>
</evidence>
<reference evidence="3" key="2">
    <citation type="submission" date="2012-09" db="EMBL/GenBank/DDBJ databases">
        <title>The complete sequence of Psychroflexus torquis an extreme psychrophile from sea-ice that is stimulated by light.</title>
        <authorList>
            <person name="Feng S."/>
            <person name="Powell S.M."/>
            <person name="Bowman J.P."/>
        </authorList>
    </citation>
    <scope>NUCLEOTIDE SEQUENCE [LARGE SCALE GENOMIC DNA]</scope>
    <source>
        <strain evidence="3">ATCC 700755</strain>
    </source>
</reference>
<evidence type="ECO:0000313" key="3">
    <source>
        <dbReference type="EMBL" id="AFU70370.1"/>
    </source>
</evidence>
<keyword evidence="2" id="KW-1133">Transmembrane helix</keyword>
<dbReference type="AlphaFoldDB" id="K4IY09"/>
<dbReference type="STRING" id="313595.P700755_003793"/>
<accession>K4IY09</accession>
<feature type="coiled-coil region" evidence="1">
    <location>
        <begin position="104"/>
        <end position="165"/>
    </location>
</feature>
<dbReference type="EMBL" id="CP003879">
    <property type="protein sequence ID" value="AFU70370.1"/>
    <property type="molecule type" value="Genomic_DNA"/>
</dbReference>
<keyword evidence="2" id="KW-0472">Membrane</keyword>
<evidence type="ECO:0000256" key="2">
    <source>
        <dbReference type="SAM" id="Phobius"/>
    </source>
</evidence>
<reference evidence="3" key="1">
    <citation type="submission" date="2006-03" db="EMBL/GenBank/DDBJ databases">
        <authorList>
            <person name="Bowman J."/>
            <person name="Ferriera S."/>
            <person name="Johnson J."/>
            <person name="Kravitz S."/>
            <person name="Halpern A."/>
            <person name="Remington K."/>
            <person name="Beeson K."/>
            <person name="Tran B."/>
            <person name="Rogers Y.-H."/>
            <person name="Friedman R."/>
            <person name="Venter J.C."/>
        </authorList>
    </citation>
    <scope>NUCLEOTIDE SEQUENCE [LARGE SCALE GENOMIC DNA]</scope>
    <source>
        <strain evidence="3">ATCC 700755</strain>
    </source>
</reference>
<name>K4IY09_PSYTT</name>
<gene>
    <name evidence="3" type="ordered locus">P700755_003793</name>
</gene>
<proteinExistence type="predicted"/>
<protein>
    <submittedName>
        <fullName evidence="3">Uncharacterized protein</fullName>
    </submittedName>
</protein>
<keyword evidence="2" id="KW-0812">Transmembrane</keyword>
<feature type="transmembrane region" description="Helical" evidence="2">
    <location>
        <begin position="23"/>
        <end position="40"/>
    </location>
</feature>
<organism evidence="3 4">
    <name type="scientific">Psychroflexus torquis (strain ATCC 700755 / CIP 106069 / ACAM 623)</name>
    <dbReference type="NCBI Taxonomy" id="313595"/>
    <lineage>
        <taxon>Bacteria</taxon>
        <taxon>Pseudomonadati</taxon>
        <taxon>Bacteroidota</taxon>
        <taxon>Flavobacteriia</taxon>
        <taxon>Flavobacteriales</taxon>
        <taxon>Flavobacteriaceae</taxon>
        <taxon>Psychroflexus</taxon>
    </lineage>
</organism>
<keyword evidence="4" id="KW-1185">Reference proteome</keyword>
<evidence type="ECO:0000313" key="4">
    <source>
        <dbReference type="Proteomes" id="UP000008514"/>
    </source>
</evidence>
<dbReference type="KEGG" id="ptq:P700755_003793"/>